<name>A0A345XLA2_9ACTN</name>
<dbReference type="SUPFAM" id="SSF55729">
    <property type="entry name" value="Acyl-CoA N-acyltransferases (Nat)"/>
    <property type="match status" value="1"/>
</dbReference>
<protein>
    <submittedName>
        <fullName evidence="2">HAD-IIIC family phosphatase</fullName>
    </submittedName>
</protein>
<evidence type="ECO:0000313" key="2">
    <source>
        <dbReference type="EMBL" id="AXK32418.1"/>
    </source>
</evidence>
<dbReference type="KEGG" id="sarm:DVA86_06890"/>
<dbReference type="RefSeq" id="WP_208876604.1">
    <property type="nucleotide sequence ID" value="NZ_CP031320.1"/>
</dbReference>
<evidence type="ECO:0000313" key="3">
    <source>
        <dbReference type="Proteomes" id="UP000254425"/>
    </source>
</evidence>
<dbReference type="Proteomes" id="UP000254425">
    <property type="component" value="Chromosome"/>
</dbReference>
<dbReference type="SUPFAM" id="SSF56784">
    <property type="entry name" value="HAD-like"/>
    <property type="match status" value="1"/>
</dbReference>
<dbReference type="Gene3D" id="3.40.50.1110">
    <property type="entry name" value="SGNH hydrolase"/>
    <property type="match status" value="1"/>
</dbReference>
<proteinExistence type="predicted"/>
<gene>
    <name evidence="2" type="ORF">DVA86_06890</name>
</gene>
<dbReference type="AlphaFoldDB" id="A0A345XLA2"/>
<dbReference type="Gene3D" id="3.40.630.30">
    <property type="match status" value="1"/>
</dbReference>
<dbReference type="NCBIfam" id="TIGR01681">
    <property type="entry name" value="HAD-SF-IIIC"/>
    <property type="match status" value="1"/>
</dbReference>
<dbReference type="InterPro" id="IPR016181">
    <property type="entry name" value="Acyl_CoA_acyltransferase"/>
</dbReference>
<keyword evidence="3" id="KW-1185">Reference proteome</keyword>
<reference evidence="2 3" key="1">
    <citation type="submission" date="2018-07" db="EMBL/GenBank/DDBJ databases">
        <title>Draft genome of the type strain Streptomyces armeniacus ATCC 15676.</title>
        <authorList>
            <person name="Labana P."/>
            <person name="Gosse J.T."/>
            <person name="Boddy C.N."/>
        </authorList>
    </citation>
    <scope>NUCLEOTIDE SEQUENCE [LARGE SCALE GENOMIC DNA]</scope>
    <source>
        <strain evidence="2 3">ATCC 15676</strain>
    </source>
</reference>
<dbReference type="EMBL" id="CP031320">
    <property type="protein sequence ID" value="AXK32418.1"/>
    <property type="molecule type" value="Genomic_DNA"/>
</dbReference>
<organism evidence="2 3">
    <name type="scientific">Streptomyces armeniacus</name>
    <dbReference type="NCBI Taxonomy" id="83291"/>
    <lineage>
        <taxon>Bacteria</taxon>
        <taxon>Bacillati</taxon>
        <taxon>Actinomycetota</taxon>
        <taxon>Actinomycetes</taxon>
        <taxon>Kitasatosporales</taxon>
        <taxon>Streptomycetaceae</taxon>
        <taxon>Streptomyces</taxon>
    </lineage>
</organism>
<accession>A0A345XLA2</accession>
<dbReference type="InterPro" id="IPR036514">
    <property type="entry name" value="SGNH_hydro_sf"/>
</dbReference>
<dbReference type="InterPro" id="IPR023214">
    <property type="entry name" value="HAD_sf"/>
</dbReference>
<dbReference type="InterPro" id="IPR036412">
    <property type="entry name" value="HAD-like_sf"/>
</dbReference>
<feature type="region of interest" description="Disordered" evidence="1">
    <location>
        <begin position="1"/>
        <end position="25"/>
    </location>
</feature>
<evidence type="ECO:0000256" key="1">
    <source>
        <dbReference type="SAM" id="MobiDB-lite"/>
    </source>
</evidence>
<sequence>MTTSDTPSAAPAAPAAPPVTASADARAQDRLRALHRAGQLAERYPEVEALLADLPAERLPQAGQLLSRVDADEVLRHHPRTPVVGVAVTGHGTLAPLVPALTAETARHGMLLRPYVADFGGYVFDLSDPSRPLHAAGADLVLCVLDPMAVLDELPTPWQVADVERTLEEKVRLWDGLVGRFRAESPATLVLNTLPLPRRFTAQLVDHRSRAVLGAAWREANARLLRLAEAHPSLVVLDLDPLIADGGPASETRLSLYAKSHLSAGLLAAYAREIGHLARHLAGRTKKALALDLDGTLWGGVLGEDGPEGIEVGDGYRGEAFQEFQRTVRQLGSQGVLLTAVSKNDLEPVRKVLADHPGMVLREEDFVRVTANWRPKPDNIRETAEVLNLGTDSFVFLDDSPYECGLVRRELPEVATVRLDEEPAEHLERLLRDSWFGVREVTAEDRSRPSRYRDESARGDFLRSFDSLDDYLRELGVHVRLARMERADVGRVAQLTLRTNQFNLTTVRLQPAEVEALADDPDALVLTVRSGDRFGDNGLVGALLLRRDGDVCRVENMLLSCRVFARGIEQTCMATVLRRARKAGFRAVEGRYRETAKNGGVREFYPECGFGRADGGGADAGGGAELAFRHDLADVPAPPDHVSLTLALNGGLL</sequence>
<dbReference type="InterPro" id="IPR010033">
    <property type="entry name" value="HAD_SF_ppase_IIIC"/>
</dbReference>
<dbReference type="InterPro" id="IPR010037">
    <property type="entry name" value="FkbH_domain"/>
</dbReference>
<dbReference type="Gene3D" id="3.40.50.1000">
    <property type="entry name" value="HAD superfamily/HAD-like"/>
    <property type="match status" value="1"/>
</dbReference>
<dbReference type="NCBIfam" id="TIGR01686">
    <property type="entry name" value="FkbH"/>
    <property type="match status" value="1"/>
</dbReference>